<organism evidence="3 4">
    <name type="scientific">Candidatus Bilophila faecipullorum</name>
    <dbReference type="NCBI Taxonomy" id="2838482"/>
    <lineage>
        <taxon>Bacteria</taxon>
        <taxon>Pseudomonadati</taxon>
        <taxon>Thermodesulfobacteriota</taxon>
        <taxon>Desulfovibrionia</taxon>
        <taxon>Desulfovibrionales</taxon>
        <taxon>Desulfovibrionaceae</taxon>
        <taxon>Bilophila</taxon>
    </lineage>
</organism>
<feature type="domain" description="Anthranilate synthase component I N-terminal" evidence="2">
    <location>
        <begin position="5"/>
        <end position="148"/>
    </location>
</feature>
<dbReference type="GO" id="GO:0000162">
    <property type="term" value="P:L-tryptophan biosynthetic process"/>
    <property type="evidence" value="ECO:0007669"/>
    <property type="project" value="TreeGrafter"/>
</dbReference>
<dbReference type="InterPro" id="IPR015890">
    <property type="entry name" value="Chorismate_C"/>
</dbReference>
<dbReference type="PANTHER" id="PTHR11236:SF9">
    <property type="entry name" value="ANTHRANILATE SYNTHASE COMPONENT 1"/>
    <property type="match status" value="1"/>
</dbReference>
<feature type="domain" description="Chorismate-utilising enzyme C-terminal" evidence="1">
    <location>
        <begin position="185"/>
        <end position="441"/>
    </location>
</feature>
<dbReference type="PRINTS" id="PR00095">
    <property type="entry name" value="ANTSNTHASEI"/>
</dbReference>
<evidence type="ECO:0000259" key="1">
    <source>
        <dbReference type="Pfam" id="PF00425"/>
    </source>
</evidence>
<evidence type="ECO:0000313" key="3">
    <source>
        <dbReference type="EMBL" id="HIW79742.1"/>
    </source>
</evidence>
<name>A0A9D1R2C8_9BACT</name>
<protein>
    <submittedName>
        <fullName evidence="3">Anthranilate synthase component I family protein</fullName>
    </submittedName>
</protein>
<feature type="non-terminal residue" evidence="3">
    <location>
        <position position="1"/>
    </location>
</feature>
<comment type="caution">
    <text evidence="3">The sequence shown here is derived from an EMBL/GenBank/DDBJ whole genome shotgun (WGS) entry which is preliminary data.</text>
</comment>
<dbReference type="InterPro" id="IPR006805">
    <property type="entry name" value="Anth_synth_I_N"/>
</dbReference>
<dbReference type="InterPro" id="IPR019999">
    <property type="entry name" value="Anth_synth_I-like"/>
</dbReference>
<dbReference type="SUPFAM" id="SSF56322">
    <property type="entry name" value="ADC synthase"/>
    <property type="match status" value="1"/>
</dbReference>
<reference evidence="3" key="2">
    <citation type="submission" date="2021-04" db="EMBL/GenBank/DDBJ databases">
        <authorList>
            <person name="Gilroy R."/>
        </authorList>
    </citation>
    <scope>NUCLEOTIDE SEQUENCE</scope>
    <source>
        <strain evidence="3">ChiSxjej5B17-1746</strain>
    </source>
</reference>
<gene>
    <name evidence="3" type="ORF">H9874_11470</name>
</gene>
<proteinExistence type="predicted"/>
<dbReference type="InterPro" id="IPR005801">
    <property type="entry name" value="ADC_synthase"/>
</dbReference>
<sequence length="461" mass="51247">WLPADTDTPISLFLGMCRDHHGILLESAEVDGRWGRYSILACDFLLQAACRDGRLALSLDDERLMPFRVLEGLPFMDGLRALMHGLHLEKPEGADLPPITRALYGYFGYGVASFFNKKLESCLPKENADASLVLPGTVLVFDHLYNRLCQISVGEHREVGGARTGERAEALPAIREEDVLARPGREGYMAAVTKIKRMLREGEAIQVVPSCRFSVPFKGDAFTLYRRMRRCNASPYMFFMDLPDITLFGSSPEVMVRCTEGKLQLSPIAGTRKRGADDLEDARLAAELREDPKERAEHVMLVDLGRNDLGRIARPGTVNVERLMEVERFSHVMHLTSRITARLRPELDALDVLAATFPAGTVSGAPKVRAMEIIAETENLPRGPYAGCIGWLGLDDESVSLDTGITIRSMWVKDGQLHWQAGGGIVFDSDPEAEWNEVYNKSAIMRTVLNTTGEDHVPAHR</sequence>
<evidence type="ECO:0000313" key="4">
    <source>
        <dbReference type="Proteomes" id="UP000824264"/>
    </source>
</evidence>
<accession>A0A9D1R2C8</accession>
<dbReference type="Pfam" id="PF04715">
    <property type="entry name" value="Anth_synt_I_N"/>
    <property type="match status" value="1"/>
</dbReference>
<dbReference type="Proteomes" id="UP000824264">
    <property type="component" value="Unassembled WGS sequence"/>
</dbReference>
<dbReference type="AlphaFoldDB" id="A0A9D1R2C8"/>
<dbReference type="Pfam" id="PF00425">
    <property type="entry name" value="Chorismate_bind"/>
    <property type="match status" value="1"/>
</dbReference>
<dbReference type="Gene3D" id="3.60.120.10">
    <property type="entry name" value="Anthranilate synthase"/>
    <property type="match status" value="1"/>
</dbReference>
<reference evidence="3" key="1">
    <citation type="journal article" date="2021" name="PeerJ">
        <title>Extensive microbial diversity within the chicken gut microbiome revealed by metagenomics and culture.</title>
        <authorList>
            <person name="Gilroy R."/>
            <person name="Ravi A."/>
            <person name="Getino M."/>
            <person name="Pursley I."/>
            <person name="Horton D.L."/>
            <person name="Alikhan N.F."/>
            <person name="Baker D."/>
            <person name="Gharbi K."/>
            <person name="Hall N."/>
            <person name="Watson M."/>
            <person name="Adriaenssens E.M."/>
            <person name="Foster-Nyarko E."/>
            <person name="Jarju S."/>
            <person name="Secka A."/>
            <person name="Antonio M."/>
            <person name="Oren A."/>
            <person name="Chaudhuri R.R."/>
            <person name="La Ragione R."/>
            <person name="Hildebrand F."/>
            <person name="Pallen M.J."/>
        </authorList>
    </citation>
    <scope>NUCLEOTIDE SEQUENCE</scope>
    <source>
        <strain evidence="3">ChiSxjej5B17-1746</strain>
    </source>
</reference>
<evidence type="ECO:0000259" key="2">
    <source>
        <dbReference type="Pfam" id="PF04715"/>
    </source>
</evidence>
<dbReference type="EMBL" id="DXGI01000429">
    <property type="protein sequence ID" value="HIW79742.1"/>
    <property type="molecule type" value="Genomic_DNA"/>
</dbReference>
<dbReference type="PANTHER" id="PTHR11236">
    <property type="entry name" value="AMINOBENZOATE/ANTHRANILATE SYNTHASE"/>
    <property type="match status" value="1"/>
</dbReference>